<dbReference type="Gene3D" id="3.40.50.1820">
    <property type="entry name" value="alpha/beta hydrolase"/>
    <property type="match status" value="1"/>
</dbReference>
<dbReference type="EMBL" id="JAGFBS010000015">
    <property type="protein sequence ID" value="KAG6375210.1"/>
    <property type="molecule type" value="Genomic_DNA"/>
</dbReference>
<reference evidence="2" key="1">
    <citation type="submission" date="2021-03" db="EMBL/GenBank/DDBJ databases">
        <title>Evolutionary innovations through gain and loss of genes in the ectomycorrhizal Boletales.</title>
        <authorList>
            <person name="Wu G."/>
            <person name="Miyauchi S."/>
            <person name="Morin E."/>
            <person name="Yang Z.-L."/>
            <person name="Xu J."/>
            <person name="Martin F.M."/>
        </authorList>
    </citation>
    <scope>NUCLEOTIDE SEQUENCE</scope>
    <source>
        <strain evidence="2">BR01</strain>
    </source>
</reference>
<dbReference type="InterPro" id="IPR029058">
    <property type="entry name" value="AB_hydrolase_fold"/>
</dbReference>
<evidence type="ECO:0000313" key="2">
    <source>
        <dbReference type="EMBL" id="KAG6375210.1"/>
    </source>
</evidence>
<dbReference type="Pfam" id="PF00135">
    <property type="entry name" value="COesterase"/>
    <property type="match status" value="1"/>
</dbReference>
<proteinExistence type="predicted"/>
<dbReference type="OrthoDB" id="408631at2759"/>
<comment type="caution">
    <text evidence="2">The sequence shown here is derived from an EMBL/GenBank/DDBJ whole genome shotgun (WGS) entry which is preliminary data.</text>
</comment>
<evidence type="ECO:0000259" key="1">
    <source>
        <dbReference type="Pfam" id="PF00135"/>
    </source>
</evidence>
<evidence type="ECO:0000313" key="3">
    <source>
        <dbReference type="Proteomes" id="UP000683000"/>
    </source>
</evidence>
<dbReference type="InterPro" id="IPR002018">
    <property type="entry name" value="CarbesteraseB"/>
</dbReference>
<feature type="domain" description="Carboxylesterase type B" evidence="1">
    <location>
        <begin position="6"/>
        <end position="95"/>
    </location>
</feature>
<dbReference type="SUPFAM" id="SSF53474">
    <property type="entry name" value="alpha/beta-Hydrolases"/>
    <property type="match status" value="1"/>
</dbReference>
<accession>A0A8I2YNN6</accession>
<gene>
    <name evidence="2" type="ORF">JVT61DRAFT_3422</name>
</gene>
<sequence length="107" mass="11442">MTFSWSESTGSISVALHMVTDGGNPDGLFRAAFMESGSPIPMGDITHGQPYYDALVAETGCSNATDTSQCLREVTYETLLTTVNQSPGIFAYQVRFSSGVEIQTFSG</sequence>
<organism evidence="2 3">
    <name type="scientific">Boletus reticuloceps</name>
    <dbReference type="NCBI Taxonomy" id="495285"/>
    <lineage>
        <taxon>Eukaryota</taxon>
        <taxon>Fungi</taxon>
        <taxon>Dikarya</taxon>
        <taxon>Basidiomycota</taxon>
        <taxon>Agaricomycotina</taxon>
        <taxon>Agaricomycetes</taxon>
        <taxon>Agaricomycetidae</taxon>
        <taxon>Boletales</taxon>
        <taxon>Boletineae</taxon>
        <taxon>Boletaceae</taxon>
        <taxon>Boletoideae</taxon>
        <taxon>Boletus</taxon>
    </lineage>
</organism>
<protein>
    <recommendedName>
        <fullName evidence="1">Carboxylesterase type B domain-containing protein</fullName>
    </recommendedName>
</protein>
<keyword evidence="3" id="KW-1185">Reference proteome</keyword>
<dbReference type="Proteomes" id="UP000683000">
    <property type="component" value="Unassembled WGS sequence"/>
</dbReference>
<dbReference type="AlphaFoldDB" id="A0A8I2YNN6"/>
<name>A0A8I2YNN6_9AGAM</name>